<keyword evidence="3" id="KW-1185">Reference proteome</keyword>
<protein>
    <submittedName>
        <fullName evidence="2">Uncharacterized protein</fullName>
    </submittedName>
</protein>
<evidence type="ECO:0000256" key="1">
    <source>
        <dbReference type="SAM" id="MobiDB-lite"/>
    </source>
</evidence>
<dbReference type="EMBL" id="BLXT01005511">
    <property type="protein sequence ID" value="GFO23445.1"/>
    <property type="molecule type" value="Genomic_DNA"/>
</dbReference>
<sequence length="95" mass="10733">MKSLSLESTDRRQTKEVLGWCTVSMESWDAALVIISHSLFVFWNTGGGGVLREDHSCIYKSNNRNSNSNSSNYSNNNNNNNNINNHYSNTDRAET</sequence>
<accession>A0AAV4BWG4</accession>
<dbReference type="Proteomes" id="UP000735302">
    <property type="component" value="Unassembled WGS sequence"/>
</dbReference>
<name>A0AAV4BWG4_9GAST</name>
<reference evidence="2 3" key="1">
    <citation type="journal article" date="2021" name="Elife">
        <title>Chloroplast acquisition without the gene transfer in kleptoplastic sea slugs, Plakobranchus ocellatus.</title>
        <authorList>
            <person name="Maeda T."/>
            <person name="Takahashi S."/>
            <person name="Yoshida T."/>
            <person name="Shimamura S."/>
            <person name="Takaki Y."/>
            <person name="Nagai Y."/>
            <person name="Toyoda A."/>
            <person name="Suzuki Y."/>
            <person name="Arimoto A."/>
            <person name="Ishii H."/>
            <person name="Satoh N."/>
            <person name="Nishiyama T."/>
            <person name="Hasebe M."/>
            <person name="Maruyama T."/>
            <person name="Minagawa J."/>
            <person name="Obokata J."/>
            <person name="Shigenobu S."/>
        </authorList>
    </citation>
    <scope>NUCLEOTIDE SEQUENCE [LARGE SCALE GENOMIC DNA]</scope>
</reference>
<feature type="compositionally biased region" description="Low complexity" evidence="1">
    <location>
        <begin position="61"/>
        <end position="88"/>
    </location>
</feature>
<gene>
    <name evidence="2" type="ORF">PoB_004995000</name>
</gene>
<organism evidence="2 3">
    <name type="scientific">Plakobranchus ocellatus</name>
    <dbReference type="NCBI Taxonomy" id="259542"/>
    <lineage>
        <taxon>Eukaryota</taxon>
        <taxon>Metazoa</taxon>
        <taxon>Spiralia</taxon>
        <taxon>Lophotrochozoa</taxon>
        <taxon>Mollusca</taxon>
        <taxon>Gastropoda</taxon>
        <taxon>Heterobranchia</taxon>
        <taxon>Euthyneura</taxon>
        <taxon>Panpulmonata</taxon>
        <taxon>Sacoglossa</taxon>
        <taxon>Placobranchoidea</taxon>
        <taxon>Plakobranchidae</taxon>
        <taxon>Plakobranchus</taxon>
    </lineage>
</organism>
<evidence type="ECO:0000313" key="2">
    <source>
        <dbReference type="EMBL" id="GFO23445.1"/>
    </source>
</evidence>
<evidence type="ECO:0000313" key="3">
    <source>
        <dbReference type="Proteomes" id="UP000735302"/>
    </source>
</evidence>
<dbReference type="AlphaFoldDB" id="A0AAV4BWG4"/>
<proteinExistence type="predicted"/>
<feature type="region of interest" description="Disordered" evidence="1">
    <location>
        <begin position="61"/>
        <end position="95"/>
    </location>
</feature>
<comment type="caution">
    <text evidence="2">The sequence shown here is derived from an EMBL/GenBank/DDBJ whole genome shotgun (WGS) entry which is preliminary data.</text>
</comment>